<evidence type="ECO:0000256" key="4">
    <source>
        <dbReference type="ARBA" id="ARBA00023004"/>
    </source>
</evidence>
<name>A0ABS0T089_9CAUL</name>
<dbReference type="InterPro" id="IPR009050">
    <property type="entry name" value="Globin-like_sf"/>
</dbReference>
<dbReference type="RefSeq" id="WP_198577209.1">
    <property type="nucleotide sequence ID" value="NZ_JADWOX010000012.1"/>
</dbReference>
<dbReference type="Proteomes" id="UP000639859">
    <property type="component" value="Unassembled WGS sequence"/>
</dbReference>
<feature type="signal peptide" evidence="5">
    <location>
        <begin position="1"/>
        <end position="25"/>
    </location>
</feature>
<dbReference type="InterPro" id="IPR012292">
    <property type="entry name" value="Globin/Proto"/>
</dbReference>
<sequence>MIRHNALRSALAAGFALSLSGLAQAQDVPPGEQPVDPYVQSNANAGATPLADKATFEAFHGKAGLARIASDLVDRNLADPRIKDIFATADTVRLKRTLTEQFCYVLGGGCDYTGKDMTQAHKDQGITGRDFNALVENLQWAMDKEGVPFAAQNKLLAKLAPMARQTIERK</sequence>
<keyword evidence="7" id="KW-1185">Reference proteome</keyword>
<organism evidence="6 7">
    <name type="scientific">Caulobacter hibisci</name>
    <dbReference type="NCBI Taxonomy" id="2035993"/>
    <lineage>
        <taxon>Bacteria</taxon>
        <taxon>Pseudomonadati</taxon>
        <taxon>Pseudomonadota</taxon>
        <taxon>Alphaproteobacteria</taxon>
        <taxon>Caulobacterales</taxon>
        <taxon>Caulobacteraceae</taxon>
        <taxon>Caulobacter</taxon>
    </lineage>
</organism>
<gene>
    <name evidence="6" type="ORF">I4Q42_16650</name>
</gene>
<dbReference type="InterPro" id="IPR001486">
    <property type="entry name" value="Hemoglobin_trunc"/>
</dbReference>
<dbReference type="SUPFAM" id="SSF46458">
    <property type="entry name" value="Globin-like"/>
    <property type="match status" value="1"/>
</dbReference>
<dbReference type="Gene3D" id="1.10.490.10">
    <property type="entry name" value="Globins"/>
    <property type="match status" value="1"/>
</dbReference>
<evidence type="ECO:0000313" key="6">
    <source>
        <dbReference type="EMBL" id="MBI1685301.1"/>
    </source>
</evidence>
<protein>
    <submittedName>
        <fullName evidence="6">Group 1 truncated hemoglobin</fullName>
    </submittedName>
</protein>
<dbReference type="CDD" id="cd00454">
    <property type="entry name" value="TrHb1_N"/>
    <property type="match status" value="1"/>
</dbReference>
<evidence type="ECO:0000313" key="7">
    <source>
        <dbReference type="Proteomes" id="UP000639859"/>
    </source>
</evidence>
<reference evidence="6 7" key="1">
    <citation type="submission" date="2020-11" db="EMBL/GenBank/DDBJ databases">
        <title>genome sequence of strain KACC 18849.</title>
        <authorList>
            <person name="Gao J."/>
            <person name="Zhang X."/>
        </authorList>
    </citation>
    <scope>NUCLEOTIDE SEQUENCE [LARGE SCALE GENOMIC DNA]</scope>
    <source>
        <strain evidence="6 7">KACC 18849</strain>
    </source>
</reference>
<comment type="caution">
    <text evidence="6">The sequence shown here is derived from an EMBL/GenBank/DDBJ whole genome shotgun (WGS) entry which is preliminary data.</text>
</comment>
<evidence type="ECO:0000256" key="2">
    <source>
        <dbReference type="ARBA" id="ARBA00022617"/>
    </source>
</evidence>
<keyword evidence="3" id="KW-0479">Metal-binding</keyword>
<accession>A0ABS0T089</accession>
<dbReference type="EMBL" id="JADWOX010000012">
    <property type="protein sequence ID" value="MBI1685301.1"/>
    <property type="molecule type" value="Genomic_DNA"/>
</dbReference>
<feature type="chain" id="PRO_5046620226" evidence="5">
    <location>
        <begin position="26"/>
        <end position="170"/>
    </location>
</feature>
<proteinExistence type="predicted"/>
<keyword evidence="1" id="KW-0813">Transport</keyword>
<evidence type="ECO:0000256" key="1">
    <source>
        <dbReference type="ARBA" id="ARBA00022448"/>
    </source>
</evidence>
<evidence type="ECO:0000256" key="5">
    <source>
        <dbReference type="SAM" id="SignalP"/>
    </source>
</evidence>
<keyword evidence="2" id="KW-0349">Heme</keyword>
<keyword evidence="5" id="KW-0732">Signal</keyword>
<evidence type="ECO:0000256" key="3">
    <source>
        <dbReference type="ARBA" id="ARBA00022723"/>
    </source>
</evidence>
<dbReference type="Pfam" id="PF01152">
    <property type="entry name" value="Bac_globin"/>
    <property type="match status" value="1"/>
</dbReference>
<keyword evidence="4" id="KW-0408">Iron</keyword>